<organism evidence="2 3">
    <name type="scientific">Legionella massiliensis</name>
    <dbReference type="NCBI Taxonomy" id="1034943"/>
    <lineage>
        <taxon>Bacteria</taxon>
        <taxon>Pseudomonadati</taxon>
        <taxon>Pseudomonadota</taxon>
        <taxon>Gammaproteobacteria</taxon>
        <taxon>Legionellales</taxon>
        <taxon>Legionellaceae</taxon>
        <taxon>Legionella</taxon>
    </lineage>
</organism>
<gene>
    <name evidence="2" type="ORF">BN59_01395</name>
</gene>
<evidence type="ECO:0000313" key="2">
    <source>
        <dbReference type="EMBL" id="CDZ77113.1"/>
    </source>
</evidence>
<sequence>MKKFDTYQNLCTEVYELSKPEAPEDAYRFYRSYAAESQGLILEPMCGTGRFLLALLEEGFAVHGFDASRPMLASLAAKAQAKGITPRVWHGFVEELQGTEKYDLIFIPSGSFGLLTELSTIRAALETFYEYLTNDGVLVFEVETRRAVPEELGVWRGSSWQRADGKLILLSQLALLEGEICTSIGKYELVDANAIVQTEVEVYKIRIYDNSLDMFNLLDEIGFRQVRVVKAFEREGAIDETDDCFVYECRRGG</sequence>
<protein>
    <submittedName>
        <fullName evidence="2">Methyltransferase domain protein</fullName>
    </submittedName>
</protein>
<dbReference type="SUPFAM" id="SSF53335">
    <property type="entry name" value="S-adenosyl-L-methionine-dependent methyltransferases"/>
    <property type="match status" value="1"/>
</dbReference>
<evidence type="ECO:0000313" key="3">
    <source>
        <dbReference type="Proteomes" id="UP000044071"/>
    </source>
</evidence>
<dbReference type="Gene3D" id="2.20.25.110">
    <property type="entry name" value="S-adenosyl-L-methionine-dependent methyltransferases"/>
    <property type="match status" value="1"/>
</dbReference>
<feature type="domain" description="Methyltransferase" evidence="1">
    <location>
        <begin position="41"/>
        <end position="136"/>
    </location>
</feature>
<dbReference type="InterPro" id="IPR029063">
    <property type="entry name" value="SAM-dependent_MTases_sf"/>
</dbReference>
<dbReference type="GO" id="GO:0008168">
    <property type="term" value="F:methyltransferase activity"/>
    <property type="evidence" value="ECO:0007669"/>
    <property type="project" value="UniProtKB-KW"/>
</dbReference>
<dbReference type="RefSeq" id="WP_043873516.1">
    <property type="nucleotide sequence ID" value="NZ_CCVW01000001.1"/>
</dbReference>
<dbReference type="OrthoDB" id="9804312at2"/>
<dbReference type="STRING" id="1034943.BN59_01395"/>
<dbReference type="eggNOG" id="COG1041">
    <property type="taxonomic scope" value="Bacteria"/>
</dbReference>
<name>A0A078KZE1_9GAMM</name>
<dbReference type="InterPro" id="IPR041698">
    <property type="entry name" value="Methyltransf_25"/>
</dbReference>
<dbReference type="Gene3D" id="3.40.50.150">
    <property type="entry name" value="Vaccinia Virus protein VP39"/>
    <property type="match status" value="1"/>
</dbReference>
<evidence type="ECO:0000259" key="1">
    <source>
        <dbReference type="Pfam" id="PF13649"/>
    </source>
</evidence>
<keyword evidence="3" id="KW-1185">Reference proteome</keyword>
<dbReference type="AlphaFoldDB" id="A0A078KZE1"/>
<accession>A0A078KZE1</accession>
<dbReference type="Pfam" id="PF13649">
    <property type="entry name" value="Methyltransf_25"/>
    <property type="match status" value="1"/>
</dbReference>
<keyword evidence="2" id="KW-0808">Transferase</keyword>
<proteinExistence type="predicted"/>
<keyword evidence="2" id="KW-0489">Methyltransferase</keyword>
<dbReference type="CDD" id="cd02440">
    <property type="entry name" value="AdoMet_MTases"/>
    <property type="match status" value="1"/>
</dbReference>
<dbReference type="EMBL" id="CCSB01000001">
    <property type="protein sequence ID" value="CDZ77113.1"/>
    <property type="molecule type" value="Genomic_DNA"/>
</dbReference>
<reference evidence="2 3" key="1">
    <citation type="submission" date="2014-06" db="EMBL/GenBank/DDBJ databases">
        <authorList>
            <person name="Urmite Genomes Urmite Genomes"/>
        </authorList>
    </citation>
    <scope>NUCLEOTIDE SEQUENCE [LARGE SCALE GENOMIC DNA]</scope>
</reference>
<dbReference type="GO" id="GO:0032259">
    <property type="term" value="P:methylation"/>
    <property type="evidence" value="ECO:0007669"/>
    <property type="project" value="UniProtKB-KW"/>
</dbReference>
<dbReference type="Proteomes" id="UP000044071">
    <property type="component" value="Unassembled WGS sequence"/>
</dbReference>